<dbReference type="OMA" id="NQTCCKK"/>
<keyword evidence="4" id="KW-1185">Reference proteome</keyword>
<evidence type="ECO:0000256" key="1">
    <source>
        <dbReference type="ARBA" id="ARBA00010771"/>
    </source>
</evidence>
<dbReference type="Pfam" id="PF00811">
    <property type="entry name" value="Ependymin"/>
    <property type="match status" value="1"/>
</dbReference>
<dbReference type="GO" id="GO:0005509">
    <property type="term" value="F:calcium ion binding"/>
    <property type="evidence" value="ECO:0007669"/>
    <property type="project" value="InterPro"/>
</dbReference>
<dbReference type="InterPro" id="IPR001299">
    <property type="entry name" value="Ependymin"/>
</dbReference>
<feature type="chain" id="PRO_5018636198" description="Ependymin-like 1" evidence="2">
    <location>
        <begin position="17"/>
        <end position="211"/>
    </location>
</feature>
<dbReference type="Ensembl" id="ENSMMOT00000016362.1">
    <property type="protein sequence ID" value="ENSMMOP00000016096.1"/>
    <property type="gene ID" value="ENSMMOG00000012288.1"/>
</dbReference>
<reference evidence="3" key="2">
    <citation type="submission" date="2025-09" db="UniProtKB">
        <authorList>
            <consortium name="Ensembl"/>
        </authorList>
    </citation>
    <scope>IDENTIFICATION</scope>
</reference>
<comment type="similarity">
    <text evidence="1">Belongs to the ependymin family.</text>
</comment>
<keyword evidence="2" id="KW-0732">Signal</keyword>
<dbReference type="GO" id="GO:0007160">
    <property type="term" value="P:cell-matrix adhesion"/>
    <property type="evidence" value="ECO:0007669"/>
    <property type="project" value="InterPro"/>
</dbReference>
<evidence type="ECO:0008006" key="5">
    <source>
        <dbReference type="Google" id="ProtNLM"/>
    </source>
</evidence>
<evidence type="ECO:0000313" key="3">
    <source>
        <dbReference type="Ensembl" id="ENSMMOP00000016096.1"/>
    </source>
</evidence>
<name>A0A3Q3WFU0_MOLML</name>
<evidence type="ECO:0000313" key="4">
    <source>
        <dbReference type="Proteomes" id="UP000261620"/>
    </source>
</evidence>
<dbReference type="PRINTS" id="PR00317">
    <property type="entry name" value="EPENDYMIN"/>
</dbReference>
<organism evidence="3 4">
    <name type="scientific">Mola mola</name>
    <name type="common">Ocean sunfish</name>
    <name type="synonym">Tetraodon mola</name>
    <dbReference type="NCBI Taxonomy" id="94237"/>
    <lineage>
        <taxon>Eukaryota</taxon>
        <taxon>Metazoa</taxon>
        <taxon>Chordata</taxon>
        <taxon>Craniata</taxon>
        <taxon>Vertebrata</taxon>
        <taxon>Euteleostomi</taxon>
        <taxon>Actinopterygii</taxon>
        <taxon>Neopterygii</taxon>
        <taxon>Teleostei</taxon>
        <taxon>Neoteleostei</taxon>
        <taxon>Acanthomorphata</taxon>
        <taxon>Eupercaria</taxon>
        <taxon>Tetraodontiformes</taxon>
        <taxon>Molidae</taxon>
        <taxon>Mola</taxon>
    </lineage>
</organism>
<dbReference type="GO" id="GO:0005764">
    <property type="term" value="C:lysosome"/>
    <property type="evidence" value="ECO:0007669"/>
    <property type="project" value="TreeGrafter"/>
</dbReference>
<accession>A0A3Q3WFU0</accession>
<feature type="signal peptide" evidence="2">
    <location>
        <begin position="1"/>
        <end position="16"/>
    </location>
</feature>
<dbReference type="PANTHER" id="PTHR10697:SF5">
    <property type="entry name" value="EPENDYMIN-RELATED"/>
    <property type="match status" value="1"/>
</dbReference>
<evidence type="ECO:0000256" key="2">
    <source>
        <dbReference type="SAM" id="SignalP"/>
    </source>
</evidence>
<sequence length="211" mass="23709">MMFLVLFTCMLAGCLAQQPHPCGEYSSSDGSFDCSTQSEKLLAFAMYTYDALGKRIRVRESGFYSNKTFNLDALLLYRERVMYSIDYKTRTCLKKPLDTDFQPMEIPQNATLLSQAVLGSSSGPGQGLLVNTWVGEMQQKERTAQYLNTVTEFGCVPVTSLFRSGDSGWVVTSFFNNIIGVLDPEQLLPPSFCKDAQLDEREEPVNFFSLF</sequence>
<protein>
    <recommendedName>
        <fullName evidence="5">Ependymin-like 1</fullName>
    </recommendedName>
</protein>
<proteinExistence type="inferred from homology"/>
<dbReference type="GO" id="GO:0005576">
    <property type="term" value="C:extracellular region"/>
    <property type="evidence" value="ECO:0007669"/>
    <property type="project" value="InterPro"/>
</dbReference>
<dbReference type="AlphaFoldDB" id="A0A3Q3WFU0"/>
<dbReference type="PANTHER" id="PTHR10697">
    <property type="entry name" value="MAMMALIAN EPENDYMIN-RELATED PROTEIN 1"/>
    <property type="match status" value="1"/>
</dbReference>
<dbReference type="Proteomes" id="UP000261620">
    <property type="component" value="Unplaced"/>
</dbReference>
<dbReference type="SMART" id="SM00026">
    <property type="entry name" value="EPEND"/>
    <property type="match status" value="1"/>
</dbReference>
<reference evidence="3" key="1">
    <citation type="submission" date="2025-08" db="UniProtKB">
        <authorList>
            <consortium name="Ensembl"/>
        </authorList>
    </citation>
    <scope>IDENTIFICATION</scope>
</reference>